<gene>
    <name evidence="2" type="ORF">B0A55_08904</name>
</gene>
<proteinExistence type="predicted"/>
<name>A0A4U0X155_9PEZI</name>
<dbReference type="AlphaFoldDB" id="A0A4U0X155"/>
<accession>A0A4U0X155</accession>
<reference evidence="2 3" key="1">
    <citation type="submission" date="2017-03" db="EMBL/GenBank/DDBJ databases">
        <title>Genomes of endolithic fungi from Antarctica.</title>
        <authorList>
            <person name="Coleine C."/>
            <person name="Masonjones S."/>
            <person name="Stajich J.E."/>
        </authorList>
    </citation>
    <scope>NUCLEOTIDE SEQUENCE [LARGE SCALE GENOMIC DNA]</scope>
    <source>
        <strain evidence="2 3">CCFEE 5184</strain>
    </source>
</reference>
<feature type="region of interest" description="Disordered" evidence="1">
    <location>
        <begin position="37"/>
        <end position="104"/>
    </location>
</feature>
<protein>
    <submittedName>
        <fullName evidence="2">Uncharacterized protein</fullName>
    </submittedName>
</protein>
<dbReference type="EMBL" id="NAJQ01000491">
    <property type="protein sequence ID" value="TKA68673.1"/>
    <property type="molecule type" value="Genomic_DNA"/>
</dbReference>
<dbReference type="Proteomes" id="UP000309340">
    <property type="component" value="Unassembled WGS sequence"/>
</dbReference>
<dbReference type="OrthoDB" id="3942710at2759"/>
<comment type="caution">
    <text evidence="2">The sequence shown here is derived from an EMBL/GenBank/DDBJ whole genome shotgun (WGS) entry which is preliminary data.</text>
</comment>
<sequence>MVSASLMAILRKSENGQPFVKPYAAPGSAWDVACKKGQAVKRKHVDSAEGDNKAPNAKRKKNDAPKEVARPVVAKRKAVTPPPNDFSDDEDDEKDKKPAPKKVCKPVFNPALEQVIEWDGPVNPSPHRPAHGKAAFEKRIAEGLKDKATARIAMGRVAKSEGAETFRMQAAKVVRACGGKGCKWFKAEAVENGEEMLDYYVKFRDPLVASFAMDDMKNQRVQGKLMQLTFM</sequence>
<keyword evidence="3" id="KW-1185">Reference proteome</keyword>
<organism evidence="2 3">
    <name type="scientific">Friedmanniomyces simplex</name>
    <dbReference type="NCBI Taxonomy" id="329884"/>
    <lineage>
        <taxon>Eukaryota</taxon>
        <taxon>Fungi</taxon>
        <taxon>Dikarya</taxon>
        <taxon>Ascomycota</taxon>
        <taxon>Pezizomycotina</taxon>
        <taxon>Dothideomycetes</taxon>
        <taxon>Dothideomycetidae</taxon>
        <taxon>Mycosphaerellales</taxon>
        <taxon>Teratosphaeriaceae</taxon>
        <taxon>Friedmanniomyces</taxon>
    </lineage>
</organism>
<evidence type="ECO:0000313" key="2">
    <source>
        <dbReference type="EMBL" id="TKA68673.1"/>
    </source>
</evidence>
<evidence type="ECO:0000313" key="3">
    <source>
        <dbReference type="Proteomes" id="UP000309340"/>
    </source>
</evidence>
<evidence type="ECO:0000256" key="1">
    <source>
        <dbReference type="SAM" id="MobiDB-lite"/>
    </source>
</evidence>